<dbReference type="Proteomes" id="UP000017984">
    <property type="component" value="Chromosome"/>
</dbReference>
<organism evidence="2 3">
    <name type="scientific">Streptomyces roseochromogenus subsp. oscitans DS 12.976</name>
    <dbReference type="NCBI Taxonomy" id="1352936"/>
    <lineage>
        <taxon>Bacteria</taxon>
        <taxon>Bacillati</taxon>
        <taxon>Actinomycetota</taxon>
        <taxon>Actinomycetes</taxon>
        <taxon>Kitasatosporales</taxon>
        <taxon>Streptomycetaceae</taxon>
        <taxon>Streptomyces</taxon>
    </lineage>
</organism>
<keyword evidence="3" id="KW-1185">Reference proteome</keyword>
<dbReference type="AlphaFoldDB" id="V6JVD6"/>
<dbReference type="HOGENOM" id="CLU_3367724_0_0_11"/>
<dbReference type="STRING" id="1352936.M878_32410"/>
<gene>
    <name evidence="2" type="ORF">M878_32410</name>
</gene>
<feature type="compositionally biased region" description="Basic and acidic residues" evidence="1">
    <location>
        <begin position="10"/>
        <end position="25"/>
    </location>
</feature>
<proteinExistence type="predicted"/>
<comment type="caution">
    <text evidence="2">The sequence shown here is derived from an EMBL/GenBank/DDBJ whole genome shotgun (WGS) entry which is preliminary data.</text>
</comment>
<name>V6JVD6_STRRC</name>
<evidence type="ECO:0000313" key="3">
    <source>
        <dbReference type="Proteomes" id="UP000017984"/>
    </source>
</evidence>
<protein>
    <submittedName>
        <fullName evidence="2">Uncharacterized protein</fullName>
    </submittedName>
</protein>
<accession>V6JVD6</accession>
<evidence type="ECO:0000313" key="2">
    <source>
        <dbReference type="EMBL" id="EST23875.1"/>
    </source>
</evidence>
<reference evidence="2 3" key="1">
    <citation type="journal article" date="2014" name="Genome Announc.">
        <title>Draft Genome Sequence of Streptomyces roseochromogenes subsp. oscitans DS 12.976, Producer of the Aminocoumarin Antibiotic Clorobiocin.</title>
        <authorList>
            <person name="Ruckert C."/>
            <person name="Kalinowski J."/>
            <person name="Heide L."/>
            <person name="Apel A.K."/>
        </authorList>
    </citation>
    <scope>NUCLEOTIDE SEQUENCE [LARGE SCALE GENOMIC DNA]</scope>
    <source>
        <strain evidence="2 3">DS 12.976</strain>
    </source>
</reference>
<dbReference type="EMBL" id="AWQX01000275">
    <property type="protein sequence ID" value="EST23875.1"/>
    <property type="molecule type" value="Genomic_DNA"/>
</dbReference>
<sequence>MTTVPWAKARTAEDTDAKELPEAPERWLGVPHAAA</sequence>
<evidence type="ECO:0000256" key="1">
    <source>
        <dbReference type="SAM" id="MobiDB-lite"/>
    </source>
</evidence>
<feature type="region of interest" description="Disordered" evidence="1">
    <location>
        <begin position="1"/>
        <end position="35"/>
    </location>
</feature>